<dbReference type="InterPro" id="IPR003663">
    <property type="entry name" value="Sugar/inositol_transpt"/>
</dbReference>
<feature type="transmembrane region" description="Helical" evidence="9">
    <location>
        <begin position="164"/>
        <end position="182"/>
    </location>
</feature>
<evidence type="ECO:0000256" key="3">
    <source>
        <dbReference type="ARBA" id="ARBA00022448"/>
    </source>
</evidence>
<dbReference type="PANTHER" id="PTHR48022:SF59">
    <property type="entry name" value="MAJOR FACILITATOR SUPERFAMILY (MFS) PROFILE DOMAIN-CONTAINING PROTEIN"/>
    <property type="match status" value="1"/>
</dbReference>
<comment type="similarity">
    <text evidence="2 7">Belongs to the major facilitator superfamily. Sugar transporter (TC 2.A.1.1) family.</text>
</comment>
<dbReference type="InterPro" id="IPR050360">
    <property type="entry name" value="MFS_Sugar_Transporters"/>
</dbReference>
<feature type="compositionally biased region" description="Basic and acidic residues" evidence="8">
    <location>
        <begin position="525"/>
        <end position="540"/>
    </location>
</feature>
<dbReference type="Gene3D" id="1.20.1250.20">
    <property type="entry name" value="MFS general substrate transporter like domains"/>
    <property type="match status" value="1"/>
</dbReference>
<dbReference type="PROSITE" id="PS00216">
    <property type="entry name" value="SUGAR_TRANSPORT_1"/>
    <property type="match status" value="1"/>
</dbReference>
<dbReference type="EMBL" id="MLGG01000068">
    <property type="protein sequence ID" value="KAK1449555.1"/>
    <property type="molecule type" value="Genomic_DNA"/>
</dbReference>
<dbReference type="InterPro" id="IPR020846">
    <property type="entry name" value="MFS_dom"/>
</dbReference>
<dbReference type="GO" id="GO:0016020">
    <property type="term" value="C:membrane"/>
    <property type="evidence" value="ECO:0007669"/>
    <property type="project" value="UniProtKB-SubCell"/>
</dbReference>
<dbReference type="InterPro" id="IPR036259">
    <property type="entry name" value="MFS_trans_sf"/>
</dbReference>
<feature type="transmembrane region" description="Helical" evidence="9">
    <location>
        <begin position="75"/>
        <end position="96"/>
    </location>
</feature>
<keyword evidence="5 9" id="KW-1133">Transmembrane helix</keyword>
<evidence type="ECO:0000313" key="12">
    <source>
        <dbReference type="Proteomes" id="UP001239795"/>
    </source>
</evidence>
<dbReference type="Pfam" id="PF00083">
    <property type="entry name" value="Sugar_tr"/>
    <property type="match status" value="1"/>
</dbReference>
<evidence type="ECO:0000256" key="6">
    <source>
        <dbReference type="ARBA" id="ARBA00023136"/>
    </source>
</evidence>
<organism evidence="11 12">
    <name type="scientific">Colletotrichum melonis</name>
    <dbReference type="NCBI Taxonomy" id="1209925"/>
    <lineage>
        <taxon>Eukaryota</taxon>
        <taxon>Fungi</taxon>
        <taxon>Dikarya</taxon>
        <taxon>Ascomycota</taxon>
        <taxon>Pezizomycotina</taxon>
        <taxon>Sordariomycetes</taxon>
        <taxon>Hypocreomycetidae</taxon>
        <taxon>Glomerellales</taxon>
        <taxon>Glomerellaceae</taxon>
        <taxon>Colletotrichum</taxon>
        <taxon>Colletotrichum acutatum species complex</taxon>
    </lineage>
</organism>
<evidence type="ECO:0000256" key="7">
    <source>
        <dbReference type="RuleBase" id="RU003346"/>
    </source>
</evidence>
<keyword evidence="6 9" id="KW-0472">Membrane</keyword>
<evidence type="ECO:0000313" key="11">
    <source>
        <dbReference type="EMBL" id="KAK1449555.1"/>
    </source>
</evidence>
<evidence type="ECO:0000256" key="2">
    <source>
        <dbReference type="ARBA" id="ARBA00010992"/>
    </source>
</evidence>
<dbReference type="InterPro" id="IPR005829">
    <property type="entry name" value="Sugar_transporter_CS"/>
</dbReference>
<feature type="transmembrane region" description="Helical" evidence="9">
    <location>
        <begin position="361"/>
        <end position="381"/>
    </location>
</feature>
<gene>
    <name evidence="11" type="ORF">CMEL01_08870</name>
</gene>
<evidence type="ECO:0000256" key="5">
    <source>
        <dbReference type="ARBA" id="ARBA00022989"/>
    </source>
</evidence>
<feature type="transmembrane region" description="Helical" evidence="9">
    <location>
        <begin position="202"/>
        <end position="220"/>
    </location>
</feature>
<dbReference type="PANTHER" id="PTHR48022">
    <property type="entry name" value="PLASTIDIC GLUCOSE TRANSPORTER 4"/>
    <property type="match status" value="1"/>
</dbReference>
<feature type="transmembrane region" description="Helical" evidence="9">
    <location>
        <begin position="131"/>
        <end position="152"/>
    </location>
</feature>
<keyword evidence="4 9" id="KW-0812">Transmembrane</keyword>
<comment type="caution">
    <text evidence="11">The sequence shown here is derived from an EMBL/GenBank/DDBJ whole genome shotgun (WGS) entry which is preliminary data.</text>
</comment>
<protein>
    <recommendedName>
        <fullName evidence="10">Major facilitator superfamily (MFS) profile domain-containing protein</fullName>
    </recommendedName>
</protein>
<dbReference type="PRINTS" id="PR00171">
    <property type="entry name" value="SUGRTRNSPORT"/>
</dbReference>
<sequence length="548" mass="60347">MPSFKESGLYRYVAGIKGLPAGILNRQLLMTTFVFALAGMPKGWDEGSASAITQLPSFLSEYPVNSTLGSESNTISNLVSFVNIGAGVGALMSFLINDRFGRRQSLRIYQAVYVIGSLISCFSYGNLAALYVGRIVAGLGIGACTVVGPMTIAEIAPKTVRGLMTLWFNVAMLSGQMVGVFVVYGCSRNISSAISLEYQVPWFVQTFAPAISFIGSFFVVESPRWLAILGQPQQALESLIKLRGLPGNHPYVEEEYTHLLNSIEDESIEFGDKGVMSVVKETFLVRSNLRRLQLVVIAYILAQFSGANSVTNYLPTIFGLVGIKAADSKVLTSGIYALVKLICTIMASLVFVDLLGRRKSLMIGITIQMICHSYLAGYLNFEQRDGYMPEGASKFAIVVIYIHAIGWAIGLYTLPYLFGAELWPNRIRSFGGALSQSFHWFLYFAITKATPSILSSFKIWGAFVFFVGWCLVALVYTFFCVPETSSLSLDDMNLIFQRSTLKMRQPLPSQHTDVEGTHLDEKRPSLDFSSGKDMHVENTENRQSSATM</sequence>
<proteinExistence type="inferred from homology"/>
<feature type="transmembrane region" description="Helical" evidence="9">
    <location>
        <begin position="108"/>
        <end position="125"/>
    </location>
</feature>
<feature type="transmembrane region" description="Helical" evidence="9">
    <location>
        <begin position="459"/>
        <end position="479"/>
    </location>
</feature>
<name>A0AAI9U0S9_9PEZI</name>
<feature type="transmembrane region" description="Helical" evidence="9">
    <location>
        <begin position="393"/>
        <end position="418"/>
    </location>
</feature>
<evidence type="ECO:0000259" key="10">
    <source>
        <dbReference type="PROSITE" id="PS50850"/>
    </source>
</evidence>
<evidence type="ECO:0000256" key="9">
    <source>
        <dbReference type="SAM" id="Phobius"/>
    </source>
</evidence>
<evidence type="ECO:0000256" key="4">
    <source>
        <dbReference type="ARBA" id="ARBA00022692"/>
    </source>
</evidence>
<dbReference type="GO" id="GO:0005351">
    <property type="term" value="F:carbohydrate:proton symporter activity"/>
    <property type="evidence" value="ECO:0007669"/>
    <property type="project" value="TreeGrafter"/>
</dbReference>
<dbReference type="InterPro" id="IPR005828">
    <property type="entry name" value="MFS_sugar_transport-like"/>
</dbReference>
<reference evidence="11 12" key="1">
    <citation type="submission" date="2016-10" db="EMBL/GenBank/DDBJ databases">
        <title>The genome sequence of Colletotrichum fioriniae PJ7.</title>
        <authorList>
            <person name="Baroncelli R."/>
        </authorList>
    </citation>
    <scope>NUCLEOTIDE SEQUENCE [LARGE SCALE GENOMIC DNA]</scope>
    <source>
        <strain evidence="11">Col 31</strain>
    </source>
</reference>
<dbReference type="NCBIfam" id="TIGR00879">
    <property type="entry name" value="SP"/>
    <property type="match status" value="1"/>
</dbReference>
<feature type="region of interest" description="Disordered" evidence="8">
    <location>
        <begin position="525"/>
        <end position="548"/>
    </location>
</feature>
<accession>A0AAI9U0S9</accession>
<feature type="transmembrane region" description="Helical" evidence="9">
    <location>
        <begin position="294"/>
        <end position="314"/>
    </location>
</feature>
<comment type="subcellular location">
    <subcellularLocation>
        <location evidence="1">Membrane</location>
        <topology evidence="1">Multi-pass membrane protein</topology>
    </subcellularLocation>
</comment>
<keyword evidence="3 7" id="KW-0813">Transport</keyword>
<keyword evidence="12" id="KW-1185">Reference proteome</keyword>
<evidence type="ECO:0000256" key="1">
    <source>
        <dbReference type="ARBA" id="ARBA00004141"/>
    </source>
</evidence>
<feature type="domain" description="Major facilitator superfamily (MFS) profile" evidence="10">
    <location>
        <begin position="31"/>
        <end position="485"/>
    </location>
</feature>
<evidence type="ECO:0000256" key="8">
    <source>
        <dbReference type="SAM" id="MobiDB-lite"/>
    </source>
</evidence>
<dbReference type="PROSITE" id="PS50850">
    <property type="entry name" value="MFS"/>
    <property type="match status" value="1"/>
</dbReference>
<feature type="transmembrane region" description="Helical" evidence="9">
    <location>
        <begin position="334"/>
        <end position="354"/>
    </location>
</feature>
<dbReference type="SUPFAM" id="SSF103473">
    <property type="entry name" value="MFS general substrate transporter"/>
    <property type="match status" value="1"/>
</dbReference>
<dbReference type="Proteomes" id="UP001239795">
    <property type="component" value="Unassembled WGS sequence"/>
</dbReference>
<dbReference type="AlphaFoldDB" id="A0AAI9U0S9"/>